<accession>A0A1X3DM10</accession>
<dbReference type="EMBL" id="MTAB01000001">
    <property type="protein sequence ID" value="OSI25443.1"/>
    <property type="molecule type" value="Genomic_DNA"/>
</dbReference>
<reference evidence="2" key="1">
    <citation type="submission" date="2017-01" db="EMBL/GenBank/DDBJ databases">
        <authorList>
            <person name="Mah S.A."/>
            <person name="Swanson W.J."/>
            <person name="Moy G.W."/>
            <person name="Vacquier V.D."/>
        </authorList>
    </citation>
    <scope>NUCLEOTIDE SEQUENCE [LARGE SCALE GENOMIC DNA]</scope>
    <source>
        <strain evidence="2">124861</strain>
    </source>
</reference>
<proteinExistence type="predicted"/>
<evidence type="ECO:0008006" key="3">
    <source>
        <dbReference type="Google" id="ProtNLM"/>
    </source>
</evidence>
<evidence type="ECO:0000313" key="1">
    <source>
        <dbReference type="EMBL" id="OSI25443.1"/>
    </source>
</evidence>
<dbReference type="RefSeq" id="WP_085357648.1">
    <property type="nucleotide sequence ID" value="NZ_MTAB01000001.1"/>
</dbReference>
<dbReference type="AlphaFoldDB" id="A0A1X3DM10"/>
<name>A0A1X3DM10_9NEIS</name>
<protein>
    <recommendedName>
        <fullName evidence="3">Branched-chain amino acid ABC transporter</fullName>
    </recommendedName>
</protein>
<evidence type="ECO:0000313" key="2">
    <source>
        <dbReference type="Proteomes" id="UP000193303"/>
    </source>
</evidence>
<dbReference type="STRING" id="1931275.BV914_10610"/>
<dbReference type="OrthoDB" id="8604224at2"/>
<sequence>MPNAYEEYQTALRQIDELMAYLRSHQSPACALAEEEDAVLIRLADWKTDLRPQHRAAMLEIGRYYQRYIESGGQS</sequence>
<organism evidence="1 2">
    <name type="scientific">Neisseria dumasiana</name>
    <dbReference type="NCBI Taxonomy" id="1931275"/>
    <lineage>
        <taxon>Bacteria</taxon>
        <taxon>Pseudomonadati</taxon>
        <taxon>Pseudomonadota</taxon>
        <taxon>Betaproteobacteria</taxon>
        <taxon>Neisseriales</taxon>
        <taxon>Neisseriaceae</taxon>
        <taxon>Neisseria</taxon>
    </lineage>
</organism>
<dbReference type="Proteomes" id="UP000193303">
    <property type="component" value="Unassembled WGS sequence"/>
</dbReference>
<comment type="caution">
    <text evidence="1">The sequence shown here is derived from an EMBL/GenBank/DDBJ whole genome shotgun (WGS) entry which is preliminary data.</text>
</comment>
<gene>
    <name evidence="1" type="ORF">BV912_00680</name>
</gene>